<dbReference type="InterPro" id="IPR016186">
    <property type="entry name" value="C-type_lectin-like/link_sf"/>
</dbReference>
<evidence type="ECO:0000259" key="2">
    <source>
        <dbReference type="PROSITE" id="PS50041"/>
    </source>
</evidence>
<evidence type="ECO:0000256" key="1">
    <source>
        <dbReference type="SAM" id="SignalP"/>
    </source>
</evidence>
<evidence type="ECO:0000313" key="4">
    <source>
        <dbReference type="Proteomes" id="UP001352852"/>
    </source>
</evidence>
<dbReference type="Pfam" id="PF00059">
    <property type="entry name" value="Lectin_C"/>
    <property type="match status" value="1"/>
</dbReference>
<keyword evidence="4" id="KW-1185">Reference proteome</keyword>
<dbReference type="PANTHER" id="PTHR22803">
    <property type="entry name" value="MANNOSE, PHOSPHOLIPASE, LECTIN RECEPTOR RELATED"/>
    <property type="match status" value="1"/>
</dbReference>
<dbReference type="InterPro" id="IPR002353">
    <property type="entry name" value="AntifreezeII"/>
</dbReference>
<sequence length="165" mass="18714">MKMLGICVLLVSVAVAHEAAATHLGKRHESCPNGWSQFKHRCFCYFSTPMTWASAEETCLSMNATLASVHNLGEYYYIQGLIKAFTLENKQAWLGGSDAQKEGTWMWSDRSPFHFLNWCPRQPDNYGTQNCLQMNYGDGKCWDDVLCTIRRHFVCAKGIGFNSKV</sequence>
<proteinExistence type="predicted"/>
<feature type="signal peptide" evidence="1">
    <location>
        <begin position="1"/>
        <end position="21"/>
    </location>
</feature>
<feature type="domain" description="C-type lectin" evidence="2">
    <location>
        <begin position="38"/>
        <end position="156"/>
    </location>
</feature>
<dbReference type="InterPro" id="IPR016187">
    <property type="entry name" value="CTDL_fold"/>
</dbReference>
<dbReference type="EMBL" id="JAHUTJ010034530">
    <property type="protein sequence ID" value="MED6278004.1"/>
    <property type="molecule type" value="Genomic_DNA"/>
</dbReference>
<dbReference type="CDD" id="cd00037">
    <property type="entry name" value="CLECT"/>
    <property type="match status" value="1"/>
</dbReference>
<gene>
    <name evidence="3" type="ORF">CHARACLAT_019273</name>
</gene>
<dbReference type="SMART" id="SM00034">
    <property type="entry name" value="CLECT"/>
    <property type="match status" value="1"/>
</dbReference>
<dbReference type="InterPro" id="IPR050111">
    <property type="entry name" value="C-type_lectin/snaclec_domain"/>
</dbReference>
<organism evidence="3 4">
    <name type="scientific">Characodon lateralis</name>
    <dbReference type="NCBI Taxonomy" id="208331"/>
    <lineage>
        <taxon>Eukaryota</taxon>
        <taxon>Metazoa</taxon>
        <taxon>Chordata</taxon>
        <taxon>Craniata</taxon>
        <taxon>Vertebrata</taxon>
        <taxon>Euteleostomi</taxon>
        <taxon>Actinopterygii</taxon>
        <taxon>Neopterygii</taxon>
        <taxon>Teleostei</taxon>
        <taxon>Neoteleostei</taxon>
        <taxon>Acanthomorphata</taxon>
        <taxon>Ovalentaria</taxon>
        <taxon>Atherinomorphae</taxon>
        <taxon>Cyprinodontiformes</taxon>
        <taxon>Goodeidae</taxon>
        <taxon>Characodon</taxon>
    </lineage>
</organism>
<dbReference type="InterPro" id="IPR001304">
    <property type="entry name" value="C-type_lectin-like"/>
</dbReference>
<protein>
    <recommendedName>
        <fullName evidence="2">C-type lectin domain-containing protein</fullName>
    </recommendedName>
</protein>
<comment type="caution">
    <text evidence="3">The sequence shown here is derived from an EMBL/GenBank/DDBJ whole genome shotgun (WGS) entry which is preliminary data.</text>
</comment>
<dbReference type="PROSITE" id="PS50041">
    <property type="entry name" value="C_TYPE_LECTIN_2"/>
    <property type="match status" value="1"/>
</dbReference>
<dbReference type="Gene3D" id="3.10.100.10">
    <property type="entry name" value="Mannose-Binding Protein A, subunit A"/>
    <property type="match status" value="1"/>
</dbReference>
<keyword evidence="1" id="KW-0732">Signal</keyword>
<name>A0ABU7DWG2_9TELE</name>
<evidence type="ECO:0000313" key="3">
    <source>
        <dbReference type="EMBL" id="MED6278004.1"/>
    </source>
</evidence>
<dbReference type="PRINTS" id="PR00356">
    <property type="entry name" value="ANTIFREEZEII"/>
</dbReference>
<dbReference type="Proteomes" id="UP001352852">
    <property type="component" value="Unassembled WGS sequence"/>
</dbReference>
<dbReference type="SUPFAM" id="SSF56436">
    <property type="entry name" value="C-type lectin-like"/>
    <property type="match status" value="1"/>
</dbReference>
<feature type="chain" id="PRO_5046512444" description="C-type lectin domain-containing protein" evidence="1">
    <location>
        <begin position="22"/>
        <end position="165"/>
    </location>
</feature>
<reference evidence="3 4" key="1">
    <citation type="submission" date="2021-06" db="EMBL/GenBank/DDBJ databases">
        <authorList>
            <person name="Palmer J.M."/>
        </authorList>
    </citation>
    <scope>NUCLEOTIDE SEQUENCE [LARGE SCALE GENOMIC DNA]</scope>
    <source>
        <strain evidence="3 4">CL_MEX2019</strain>
        <tissue evidence="3">Muscle</tissue>
    </source>
</reference>
<accession>A0ABU7DWG2</accession>